<reference evidence="1 2" key="1">
    <citation type="journal article" date="2012" name="PLoS Pathog.">
        <title>Diverse lifestyles and strategies of plant pathogenesis encoded in the genomes of eighteen Dothideomycetes fungi.</title>
        <authorList>
            <person name="Ohm R.A."/>
            <person name="Feau N."/>
            <person name="Henrissat B."/>
            <person name="Schoch C.L."/>
            <person name="Horwitz B.A."/>
            <person name="Barry K.W."/>
            <person name="Condon B.J."/>
            <person name="Copeland A.C."/>
            <person name="Dhillon B."/>
            <person name="Glaser F."/>
            <person name="Hesse C.N."/>
            <person name="Kosti I."/>
            <person name="LaButti K."/>
            <person name="Lindquist E.A."/>
            <person name="Lucas S."/>
            <person name="Salamov A.A."/>
            <person name="Bradshaw R.E."/>
            <person name="Ciuffetti L."/>
            <person name="Hamelin R.C."/>
            <person name="Kema G.H.J."/>
            <person name="Lawrence C."/>
            <person name="Scott J.A."/>
            <person name="Spatafora J.W."/>
            <person name="Turgeon B.G."/>
            <person name="de Wit P.J.G.M."/>
            <person name="Zhong S."/>
            <person name="Goodwin S.B."/>
            <person name="Grigoriev I.V."/>
        </authorList>
    </citation>
    <scope>NUCLEOTIDE SEQUENCE [LARGE SCALE GENOMIC DNA]</scope>
    <source>
        <strain evidence="2">ND90Pr / ATCC 201652</strain>
    </source>
</reference>
<dbReference type="RefSeq" id="XP_007702587.1">
    <property type="nucleotide sequence ID" value="XM_007704397.1"/>
</dbReference>
<evidence type="ECO:0000313" key="1">
    <source>
        <dbReference type="EMBL" id="EMD61443.1"/>
    </source>
</evidence>
<gene>
    <name evidence="1" type="ORF">COCSADRAFT_39176</name>
</gene>
<keyword evidence="2" id="KW-1185">Reference proteome</keyword>
<reference evidence="2" key="2">
    <citation type="journal article" date="2013" name="PLoS Genet.">
        <title>Comparative genome structure, secondary metabolite, and effector coding capacity across Cochliobolus pathogens.</title>
        <authorList>
            <person name="Condon B.J."/>
            <person name="Leng Y."/>
            <person name="Wu D."/>
            <person name="Bushley K.E."/>
            <person name="Ohm R.A."/>
            <person name="Otillar R."/>
            <person name="Martin J."/>
            <person name="Schackwitz W."/>
            <person name="Grimwood J."/>
            <person name="MohdZainudin N."/>
            <person name="Xue C."/>
            <person name="Wang R."/>
            <person name="Manning V.A."/>
            <person name="Dhillon B."/>
            <person name="Tu Z.J."/>
            <person name="Steffenson B.J."/>
            <person name="Salamov A."/>
            <person name="Sun H."/>
            <person name="Lowry S."/>
            <person name="LaButti K."/>
            <person name="Han J."/>
            <person name="Copeland A."/>
            <person name="Lindquist E."/>
            <person name="Barry K."/>
            <person name="Schmutz J."/>
            <person name="Baker S.E."/>
            <person name="Ciuffetti L.M."/>
            <person name="Grigoriev I.V."/>
            <person name="Zhong S."/>
            <person name="Turgeon B.G."/>
        </authorList>
    </citation>
    <scope>NUCLEOTIDE SEQUENCE [LARGE SCALE GENOMIC DNA]</scope>
    <source>
        <strain evidence="2">ND90Pr / ATCC 201652</strain>
    </source>
</reference>
<dbReference type="Proteomes" id="UP000016934">
    <property type="component" value="Unassembled WGS sequence"/>
</dbReference>
<sequence length="53" mass="5611">MSQASCNQVLALLGDLLPSTASRICSGTPHSSRTLLPCYPRVTAHPNRLAAHP</sequence>
<organism evidence="1 2">
    <name type="scientific">Cochliobolus sativus (strain ND90Pr / ATCC 201652)</name>
    <name type="common">Common root rot and spot blotch fungus</name>
    <name type="synonym">Bipolaris sorokiniana</name>
    <dbReference type="NCBI Taxonomy" id="665912"/>
    <lineage>
        <taxon>Eukaryota</taxon>
        <taxon>Fungi</taxon>
        <taxon>Dikarya</taxon>
        <taxon>Ascomycota</taxon>
        <taxon>Pezizomycotina</taxon>
        <taxon>Dothideomycetes</taxon>
        <taxon>Pleosporomycetidae</taxon>
        <taxon>Pleosporales</taxon>
        <taxon>Pleosporineae</taxon>
        <taxon>Pleosporaceae</taxon>
        <taxon>Bipolaris</taxon>
    </lineage>
</organism>
<dbReference type="EMBL" id="KB445648">
    <property type="protein sequence ID" value="EMD61443.1"/>
    <property type="molecule type" value="Genomic_DNA"/>
</dbReference>
<protein>
    <submittedName>
        <fullName evidence="1">Uncharacterized protein</fullName>
    </submittedName>
</protein>
<dbReference type="KEGG" id="bsc:COCSADRAFT_39176"/>
<dbReference type="HOGENOM" id="CLU_3068535_0_0_1"/>
<name>M2S2M0_COCSN</name>
<proteinExistence type="predicted"/>
<dbReference type="AlphaFoldDB" id="M2S2M0"/>
<dbReference type="GeneID" id="19139435"/>
<evidence type="ECO:0000313" key="2">
    <source>
        <dbReference type="Proteomes" id="UP000016934"/>
    </source>
</evidence>
<dbReference type="OrthoDB" id="10572933at2759"/>
<accession>M2S2M0</accession>